<dbReference type="OrthoDB" id="427480at2759"/>
<feature type="domain" description="ABC1 atypical kinase-like" evidence="4">
    <location>
        <begin position="157"/>
        <end position="200"/>
    </location>
</feature>
<feature type="region of interest" description="Disordered" evidence="2">
    <location>
        <begin position="196"/>
        <end position="232"/>
    </location>
</feature>
<keyword evidence="6" id="KW-0418">Kinase</keyword>
<name>A0A6P8CJW4_PUNGR</name>
<keyword evidence="3" id="KW-0732">Signal</keyword>
<sequence length="232" mass="26031">MPTAHSFRLSLLSVLLFLSLPNRQRLSMGENSETTQSRRRRHRTLDHSRRPGDPTPTQRRRHCDLTPTVVALPYPLKAEAHKTPDSVPLVSLTLRRSSSSRCSPIRVSDVIVRVRLHSRLKFVRLQPLSTACIKVAQAISARPDLIPPEYLDELSLLQDKIAPFSTEVAFNSIEKELNLPIDELFAKISPEPIAAASLGQKESSNDKQWRGRKKVRKRKSGEGDSCVIASST</sequence>
<evidence type="ECO:0000256" key="1">
    <source>
        <dbReference type="ARBA" id="ARBA00009670"/>
    </source>
</evidence>
<evidence type="ECO:0000259" key="4">
    <source>
        <dbReference type="Pfam" id="PF03109"/>
    </source>
</evidence>
<organism evidence="5 6">
    <name type="scientific">Punica granatum</name>
    <name type="common">Pomegranate</name>
    <dbReference type="NCBI Taxonomy" id="22663"/>
    <lineage>
        <taxon>Eukaryota</taxon>
        <taxon>Viridiplantae</taxon>
        <taxon>Streptophyta</taxon>
        <taxon>Embryophyta</taxon>
        <taxon>Tracheophyta</taxon>
        <taxon>Spermatophyta</taxon>
        <taxon>Magnoliopsida</taxon>
        <taxon>eudicotyledons</taxon>
        <taxon>Gunneridae</taxon>
        <taxon>Pentapetalae</taxon>
        <taxon>rosids</taxon>
        <taxon>malvids</taxon>
        <taxon>Myrtales</taxon>
        <taxon>Lythraceae</taxon>
        <taxon>Punica</taxon>
    </lineage>
</organism>
<dbReference type="GO" id="GO:0016301">
    <property type="term" value="F:kinase activity"/>
    <property type="evidence" value="ECO:0007669"/>
    <property type="project" value="UniProtKB-KW"/>
</dbReference>
<protein>
    <submittedName>
        <fullName evidence="6">Probable protein kinase UbiB isoform X1</fullName>
    </submittedName>
</protein>
<dbReference type="GeneID" id="116196227"/>
<reference evidence="5" key="1">
    <citation type="journal article" date="2020" name="Plant Biotechnol. J.">
        <title>The pomegranate (Punica granatum L.) draft genome dissects genetic divergence between soft- and hard-seeded cultivars.</title>
        <authorList>
            <person name="Luo X."/>
            <person name="Li H."/>
            <person name="Wu Z."/>
            <person name="Yao W."/>
            <person name="Zhao P."/>
            <person name="Cao D."/>
            <person name="Yu H."/>
            <person name="Li K."/>
            <person name="Poudel K."/>
            <person name="Zhao D."/>
            <person name="Zhang F."/>
            <person name="Xia X."/>
            <person name="Chen L."/>
            <person name="Wang Q."/>
            <person name="Jing D."/>
            <person name="Cao S."/>
        </authorList>
    </citation>
    <scope>NUCLEOTIDE SEQUENCE [LARGE SCALE GENOMIC DNA]</scope>
    <source>
        <strain evidence="5">cv. Tunisia</strain>
    </source>
</reference>
<dbReference type="AlphaFoldDB" id="A0A6P8CJW4"/>
<dbReference type="InterPro" id="IPR050154">
    <property type="entry name" value="UbiB_kinase"/>
</dbReference>
<gene>
    <name evidence="6" type="primary">LOC116196227</name>
</gene>
<feature type="region of interest" description="Disordered" evidence="2">
    <location>
        <begin position="27"/>
        <end position="62"/>
    </location>
</feature>
<dbReference type="InterPro" id="IPR004147">
    <property type="entry name" value="ABC1_dom"/>
</dbReference>
<dbReference type="Proteomes" id="UP000515151">
    <property type="component" value="Chromosome 2"/>
</dbReference>
<dbReference type="RefSeq" id="XP_031381711.1">
    <property type="nucleotide sequence ID" value="XM_031525851.1"/>
</dbReference>
<evidence type="ECO:0000313" key="6">
    <source>
        <dbReference type="RefSeq" id="XP_031381711.1"/>
    </source>
</evidence>
<dbReference type="PANTHER" id="PTHR10566">
    <property type="entry name" value="CHAPERONE-ACTIVITY OF BC1 COMPLEX CABC1 -RELATED"/>
    <property type="match status" value="1"/>
</dbReference>
<keyword evidence="5" id="KW-1185">Reference proteome</keyword>
<comment type="similarity">
    <text evidence="1">Belongs to the protein kinase superfamily. ADCK protein kinase family.</text>
</comment>
<feature type="compositionally biased region" description="Basic residues" evidence="2">
    <location>
        <begin position="210"/>
        <end position="219"/>
    </location>
</feature>
<proteinExistence type="inferred from homology"/>
<feature type="signal peptide" evidence="3">
    <location>
        <begin position="1"/>
        <end position="29"/>
    </location>
</feature>
<evidence type="ECO:0000256" key="2">
    <source>
        <dbReference type="SAM" id="MobiDB-lite"/>
    </source>
</evidence>
<reference evidence="6" key="2">
    <citation type="submission" date="2025-08" db="UniProtKB">
        <authorList>
            <consortium name="RefSeq"/>
        </authorList>
    </citation>
    <scope>IDENTIFICATION</scope>
    <source>
        <tissue evidence="6">Leaf</tissue>
    </source>
</reference>
<dbReference type="PANTHER" id="PTHR10566:SF119">
    <property type="entry name" value="OS04G0640500 PROTEIN"/>
    <property type="match status" value="1"/>
</dbReference>
<keyword evidence="6" id="KW-0808">Transferase</keyword>
<accession>A0A6P8CJW4</accession>
<evidence type="ECO:0000256" key="3">
    <source>
        <dbReference type="SAM" id="SignalP"/>
    </source>
</evidence>
<feature type="chain" id="PRO_5027657131" evidence="3">
    <location>
        <begin position="30"/>
        <end position="232"/>
    </location>
</feature>
<evidence type="ECO:0000313" key="5">
    <source>
        <dbReference type="Proteomes" id="UP000515151"/>
    </source>
</evidence>
<dbReference type="Pfam" id="PF03109">
    <property type="entry name" value="ABC1"/>
    <property type="match status" value="1"/>
</dbReference>